<name>A0ABY8VNJ1_9CORY</name>
<dbReference type="InterPro" id="IPR021391">
    <property type="entry name" value="DUF3027"/>
</dbReference>
<sequence length="230" mass="24998">MSPSNRRRKSSRQPEKASPLLDPRAVDLARVALEELGDGEVGEHIGVQGLGRNVATHRFAADVPGYSGWEWNAVLACASGSRHVTVNELALVPAPTGEALQAPEWVPWAERIRPGDLGPGDLMPPLPDDDRLVDGELSQRGLDDARQRWRTGDHGPTSEMAEKATMNCRTCAFFVEVGEPIGRNFGVCVNEYSADGHVVHATYGCGAHSRTPLDDHIDGPDAYDDERPIF</sequence>
<proteinExistence type="predicted"/>
<gene>
    <name evidence="2" type="ORF">QP029_07500</name>
</gene>
<feature type="region of interest" description="Disordered" evidence="1">
    <location>
        <begin position="1"/>
        <end position="23"/>
    </location>
</feature>
<feature type="region of interest" description="Disordered" evidence="1">
    <location>
        <begin position="211"/>
        <end position="230"/>
    </location>
</feature>
<feature type="compositionally biased region" description="Basic residues" evidence="1">
    <location>
        <begin position="1"/>
        <end position="11"/>
    </location>
</feature>
<accession>A0ABY8VNJ1</accession>
<dbReference type="EMBL" id="CP126970">
    <property type="protein sequence ID" value="WIM69140.1"/>
    <property type="molecule type" value="Genomic_DNA"/>
</dbReference>
<evidence type="ECO:0000256" key="1">
    <source>
        <dbReference type="SAM" id="MobiDB-lite"/>
    </source>
</evidence>
<organism evidence="2 3">
    <name type="scientific">Corynebacterium suedekumii</name>
    <dbReference type="NCBI Taxonomy" id="3049801"/>
    <lineage>
        <taxon>Bacteria</taxon>
        <taxon>Bacillati</taxon>
        <taxon>Actinomycetota</taxon>
        <taxon>Actinomycetes</taxon>
        <taxon>Mycobacteriales</taxon>
        <taxon>Corynebacteriaceae</taxon>
        <taxon>Corynebacterium</taxon>
    </lineage>
</organism>
<keyword evidence="3" id="KW-1185">Reference proteome</keyword>
<evidence type="ECO:0000313" key="2">
    <source>
        <dbReference type="EMBL" id="WIM69140.1"/>
    </source>
</evidence>
<dbReference type="Pfam" id="PF11228">
    <property type="entry name" value="DUF3027"/>
    <property type="match status" value="1"/>
</dbReference>
<protein>
    <submittedName>
        <fullName evidence="2">DUF3027 domain-containing protein</fullName>
    </submittedName>
</protein>
<evidence type="ECO:0000313" key="3">
    <source>
        <dbReference type="Proteomes" id="UP001238805"/>
    </source>
</evidence>
<reference evidence="2 3" key="1">
    <citation type="submission" date="2023-05" db="EMBL/GenBank/DDBJ databases">
        <title>Corynebacterium suedekumii sp. nov. and Corynebacterium breve sp. nov. isolated from raw cow's milk.</title>
        <authorList>
            <person name="Baer M.K."/>
            <person name="Mehl L."/>
            <person name="Hellmuth R."/>
            <person name="Marke G."/>
            <person name="Lipski A."/>
        </authorList>
    </citation>
    <scope>NUCLEOTIDE SEQUENCE [LARGE SCALE GENOMIC DNA]</scope>
    <source>
        <strain evidence="2 3">LM112</strain>
    </source>
</reference>
<dbReference type="Proteomes" id="UP001238805">
    <property type="component" value="Chromosome"/>
</dbReference>